<protein>
    <submittedName>
        <fullName evidence="1">Putative SOS response-associated peptidase YedK</fullName>
    </submittedName>
</protein>
<name>A0A7W9ESD8_9SPHN</name>
<dbReference type="GO" id="GO:0003697">
    <property type="term" value="F:single-stranded DNA binding"/>
    <property type="evidence" value="ECO:0007669"/>
    <property type="project" value="InterPro"/>
</dbReference>
<proteinExistence type="predicted"/>
<keyword evidence="2" id="KW-1185">Reference proteome</keyword>
<dbReference type="Gene3D" id="3.90.1680.10">
    <property type="entry name" value="SOS response associated peptidase-like"/>
    <property type="match status" value="1"/>
</dbReference>
<sequence length="43" mass="4956">MVDATTELFDIHDRMPVILRPEDHEAWLHASADEALTLEQIPQ</sequence>
<organism evidence="1 2">
    <name type="scientific">Sphingopyxis panaciterrulae</name>
    <dbReference type="NCBI Taxonomy" id="462372"/>
    <lineage>
        <taxon>Bacteria</taxon>
        <taxon>Pseudomonadati</taxon>
        <taxon>Pseudomonadota</taxon>
        <taxon>Alphaproteobacteria</taxon>
        <taxon>Sphingomonadales</taxon>
        <taxon>Sphingomonadaceae</taxon>
        <taxon>Sphingopyxis</taxon>
    </lineage>
</organism>
<comment type="caution">
    <text evidence="1">The sequence shown here is derived from an EMBL/GenBank/DDBJ whole genome shotgun (WGS) entry which is preliminary data.</text>
</comment>
<accession>A0A7W9ESD8</accession>
<dbReference type="SUPFAM" id="SSF143081">
    <property type="entry name" value="BB1717-like"/>
    <property type="match status" value="1"/>
</dbReference>
<dbReference type="Pfam" id="PF02586">
    <property type="entry name" value="SRAP"/>
    <property type="match status" value="1"/>
</dbReference>
<dbReference type="EMBL" id="JACIJH010000022">
    <property type="protein sequence ID" value="MBB5708627.1"/>
    <property type="molecule type" value="Genomic_DNA"/>
</dbReference>
<dbReference type="InterPro" id="IPR003738">
    <property type="entry name" value="SRAP"/>
</dbReference>
<dbReference type="GO" id="GO:0106300">
    <property type="term" value="P:protein-DNA covalent cross-linking repair"/>
    <property type="evidence" value="ECO:0007669"/>
    <property type="project" value="InterPro"/>
</dbReference>
<evidence type="ECO:0000313" key="2">
    <source>
        <dbReference type="Proteomes" id="UP000537161"/>
    </source>
</evidence>
<dbReference type="InterPro" id="IPR036590">
    <property type="entry name" value="SRAP-like"/>
</dbReference>
<gene>
    <name evidence="1" type="ORF">FHR21_004020</name>
</gene>
<dbReference type="AlphaFoldDB" id="A0A7W9ESD8"/>
<reference evidence="1 2" key="1">
    <citation type="submission" date="2020-08" db="EMBL/GenBank/DDBJ databases">
        <title>Genomic Encyclopedia of Type Strains, Phase IV (KMG-IV): sequencing the most valuable type-strain genomes for metagenomic binning, comparative biology and taxonomic classification.</title>
        <authorList>
            <person name="Goeker M."/>
        </authorList>
    </citation>
    <scope>NUCLEOTIDE SEQUENCE [LARGE SCALE GENOMIC DNA]</scope>
    <source>
        <strain evidence="1 2">DSM 27163</strain>
    </source>
</reference>
<dbReference type="Proteomes" id="UP000537161">
    <property type="component" value="Unassembled WGS sequence"/>
</dbReference>
<evidence type="ECO:0000313" key="1">
    <source>
        <dbReference type="EMBL" id="MBB5708627.1"/>
    </source>
</evidence>